<feature type="compositionally biased region" description="Basic and acidic residues" evidence="1">
    <location>
        <begin position="799"/>
        <end position="809"/>
    </location>
</feature>
<reference evidence="2 3" key="1">
    <citation type="submission" date="2020-01" db="EMBL/GenBank/DDBJ databases">
        <title>Bacteria diversity of Porities sp.</title>
        <authorList>
            <person name="Wang G."/>
        </authorList>
    </citation>
    <scope>NUCLEOTIDE SEQUENCE [LARGE SCALE GENOMIC DNA]</scope>
    <source>
        <strain evidence="2 3">R33</strain>
    </source>
</reference>
<evidence type="ECO:0008006" key="4">
    <source>
        <dbReference type="Google" id="ProtNLM"/>
    </source>
</evidence>
<dbReference type="InterPro" id="IPR050708">
    <property type="entry name" value="T6SS_VgrG/RHS"/>
</dbReference>
<protein>
    <recommendedName>
        <fullName evidence="4">RHS repeat-associated core domain-containing protein</fullName>
    </recommendedName>
</protein>
<dbReference type="Gene3D" id="2.180.10.10">
    <property type="entry name" value="RHS repeat-associated core"/>
    <property type="match status" value="1"/>
</dbReference>
<dbReference type="PANTHER" id="PTHR32305">
    <property type="match status" value="1"/>
</dbReference>
<comment type="caution">
    <text evidence="2">The sequence shown here is derived from an EMBL/GenBank/DDBJ whole genome shotgun (WGS) entry which is preliminary data.</text>
</comment>
<gene>
    <name evidence="2" type="ORF">GTQ38_12825</name>
</gene>
<feature type="region of interest" description="Disordered" evidence="1">
    <location>
        <begin position="769"/>
        <end position="827"/>
    </location>
</feature>
<dbReference type="NCBIfam" id="TIGR03696">
    <property type="entry name" value="Rhs_assc_core"/>
    <property type="match status" value="1"/>
</dbReference>
<dbReference type="EMBL" id="WXYO01000006">
    <property type="protein sequence ID" value="NAS12894.1"/>
    <property type="molecule type" value="Genomic_DNA"/>
</dbReference>
<feature type="compositionally biased region" description="Basic and acidic residues" evidence="1">
    <location>
        <begin position="769"/>
        <end position="778"/>
    </location>
</feature>
<sequence length="827" mass="91810">WLFTKYDAFGRVAYTGMVSSTSSRISLQSGADSATAQYESRQTSSPTLADEKVLYSNSTYPNTLNMEIHTVNYYDSYADAASLSVPSTVLGQAKATNTTGLATVSKVRVLDPSATTGQADWITTISGYDKKGRVIYTASKNEYLGTTDVVETELDFAGKVKQTKTSHTKETNSAIVTTDTFTYDALGRLLKQEQTLGSHTELLAHNTYDGLGQLVKKQVGNTADSPLQVVDYSYNVRGWLKQINDPSSLGSDLFAFGINYNDTQYGGASLYNGNIAETAWKTANDNTLRRYRYEYDALNRLELAAFNLGDNSQPHRYSTSNITYDKNGNILTLTRKGHTNAGATSFGNMDVLDYDYHNSELSNKLYKVRDDGNDSYGFKDSTTDNQDYWYDANGNMVRDLNKGIGTSSADGISYNHLNLPIQIKFDNSDQKKISYIYDATGVKLRKVVEQPSVSSVTTDYAGNYIYENSTLQFFNHPEGYVEPDGSGGYDYVYQYKDHLGNIRLSYADDNGNGSIDPSSEIREENNYYPFGLQHKGYNSVVNSTNIGQNWRYNGKEIAEDLGLNIYDYGARNYDPAIGRWWQVDPLAEQMRRFSPYNFAWDNPIYFMDPDGMFAESFNNQRITDWYEDENGNIKYDENINSQKDLDDAGIDGTYIDESFTGRDQNGDLYNFGEDGSITQVDEGSVGDDTEVVAVTSEFVTTSEESVQAQGESRGAQLGAALVLSQGDSPAPGPADVFALGVIFNLLHNMVTGADEIQVTDQVLQFAKDAGESGGAEHTKGKRNSTKGKHERGRARKSRDRGGEKGDTGRRYPRKRPPGWKGPWPPKN</sequence>
<proteinExistence type="predicted"/>
<dbReference type="AlphaFoldDB" id="A0A6L9EDP9"/>
<feature type="compositionally biased region" description="Basic residues" evidence="1">
    <location>
        <begin position="779"/>
        <end position="798"/>
    </location>
</feature>
<accession>A0A6L9EDP9</accession>
<evidence type="ECO:0000313" key="2">
    <source>
        <dbReference type="EMBL" id="NAS12894.1"/>
    </source>
</evidence>
<evidence type="ECO:0000313" key="3">
    <source>
        <dbReference type="Proteomes" id="UP000475249"/>
    </source>
</evidence>
<evidence type="ECO:0000256" key="1">
    <source>
        <dbReference type="SAM" id="MobiDB-lite"/>
    </source>
</evidence>
<feature type="non-terminal residue" evidence="2">
    <location>
        <position position="1"/>
    </location>
</feature>
<dbReference type="Proteomes" id="UP000475249">
    <property type="component" value="Unassembled WGS sequence"/>
</dbReference>
<dbReference type="InterPro" id="IPR022385">
    <property type="entry name" value="Rhs_assc_core"/>
</dbReference>
<keyword evidence="3" id="KW-1185">Reference proteome</keyword>
<organism evidence="2 3">
    <name type="scientific">Poritiphilus flavus</name>
    <dbReference type="NCBI Taxonomy" id="2697053"/>
    <lineage>
        <taxon>Bacteria</taxon>
        <taxon>Pseudomonadati</taxon>
        <taxon>Bacteroidota</taxon>
        <taxon>Flavobacteriia</taxon>
        <taxon>Flavobacteriales</taxon>
        <taxon>Flavobacteriaceae</taxon>
        <taxon>Poritiphilus</taxon>
    </lineage>
</organism>
<dbReference type="RefSeq" id="WP_161435946.1">
    <property type="nucleotide sequence ID" value="NZ_WXYO01000006.1"/>
</dbReference>
<dbReference type="PANTHER" id="PTHR32305:SF15">
    <property type="entry name" value="PROTEIN RHSA-RELATED"/>
    <property type="match status" value="1"/>
</dbReference>
<name>A0A6L9EDP9_9FLAO</name>